<organism evidence="1 2">
    <name type="scientific">Pseudomonas hunanensis</name>
    <dbReference type="NCBI Taxonomy" id="1247546"/>
    <lineage>
        <taxon>Bacteria</taxon>
        <taxon>Pseudomonadati</taxon>
        <taxon>Pseudomonadota</taxon>
        <taxon>Gammaproteobacteria</taxon>
        <taxon>Pseudomonadales</taxon>
        <taxon>Pseudomonadaceae</taxon>
        <taxon>Pseudomonas</taxon>
    </lineage>
</organism>
<proteinExistence type="predicted"/>
<comment type="caution">
    <text evidence="1">The sequence shown here is derived from an EMBL/GenBank/DDBJ whole genome shotgun (WGS) entry which is preliminary data.</text>
</comment>
<reference evidence="1" key="1">
    <citation type="submission" date="2023-07" db="EMBL/GenBank/DDBJ databases">
        <title>Sorghum-associated microbial communities from plants grown in Nebraska, USA.</title>
        <authorList>
            <person name="Schachtman D."/>
        </authorList>
    </citation>
    <scope>NUCLEOTIDE SEQUENCE</scope>
    <source>
        <strain evidence="1">BE56</strain>
    </source>
</reference>
<gene>
    <name evidence="1" type="ORF">J2W83_001807</name>
</gene>
<accession>A0ACC6K1B9</accession>
<evidence type="ECO:0000313" key="2">
    <source>
        <dbReference type="Proteomes" id="UP001259587"/>
    </source>
</evidence>
<evidence type="ECO:0000313" key="1">
    <source>
        <dbReference type="EMBL" id="MDR6712212.1"/>
    </source>
</evidence>
<dbReference type="EMBL" id="JAVDTH010000007">
    <property type="protein sequence ID" value="MDR6712212.1"/>
    <property type="molecule type" value="Genomic_DNA"/>
</dbReference>
<dbReference type="Proteomes" id="UP001259587">
    <property type="component" value="Unassembled WGS sequence"/>
</dbReference>
<name>A0ACC6K1B9_9PSED</name>
<sequence>MLQVGAGVRLMICLAGLLLAVPLKRKLDSCDSPPLSQEKLLPIFPQDEFVPPRINQTAAEKQTKDKKRAAICGSSKKNRRNQAERLIN</sequence>
<keyword evidence="2" id="KW-1185">Reference proteome</keyword>
<protein>
    <submittedName>
        <fullName evidence="1">Uncharacterized protein</fullName>
    </submittedName>
</protein>